<dbReference type="Pfam" id="PF10756">
    <property type="entry name" value="bPH_6"/>
    <property type="match status" value="1"/>
</dbReference>
<proteinExistence type="predicted"/>
<sequence>MSEPREVICRPRWAGTLWFLAGLCAAGTSAAVALAVATGALPWLIPALLCASAGVAALHRATGRVRADAHGLHVGSLVRSRSVPWADIADLRVHLKYANTPRTQDVRRTVLVLTDGRKRVLPLPIGVTAHDPYFDATLDALRALHRRHGDPRSDHLPVVSHRTAGRGWTVSLLFCVLLLAGAGLAAWAVPQAQSHERDWRSAAPCGPAGTSADGDADCLRTLPATIERTEPNRPKKGSWLHLADGRPVDRVAVSETAAREFRAGDRVRLTLWRGSVMKVEGERHVWQSHVTGGGEVAVLAAALALGAGYPAARIVLRLRARRRPDDEVLPSAAPFVAALVGTGLWLLPLGYVHSEAPLGTRATLGWAGAGSLVSLALLTWAWRATRAGTPGAPTAPDTAEETFIPARFLEATDYNPHHFGTHVVVGGGEPPAVTPHPGPGRYAARPIPVHRLTLKTVRRARGGDGESVPKNWHVAELDDAGTPVHLTAAPADLPRLLAALTDDRPPSGAPAAPDQEDLVTERGEHAG</sequence>
<evidence type="ECO:0000256" key="1">
    <source>
        <dbReference type="SAM" id="MobiDB-lite"/>
    </source>
</evidence>
<feature type="region of interest" description="Disordered" evidence="1">
    <location>
        <begin position="498"/>
        <end position="527"/>
    </location>
</feature>
<feature type="transmembrane region" description="Helical" evidence="2">
    <location>
        <begin position="363"/>
        <end position="382"/>
    </location>
</feature>
<dbReference type="RefSeq" id="WP_164335680.1">
    <property type="nucleotide sequence ID" value="NZ_JAAGMD010000556.1"/>
</dbReference>
<keyword evidence="2" id="KW-0812">Transmembrane</keyword>
<feature type="transmembrane region" description="Helical" evidence="2">
    <location>
        <begin position="40"/>
        <end position="58"/>
    </location>
</feature>
<feature type="domain" description="Low molecular weight protein antigen 6 PH" evidence="3">
    <location>
        <begin position="64"/>
        <end position="145"/>
    </location>
</feature>
<dbReference type="EMBL" id="JAAGMD010000556">
    <property type="protein sequence ID" value="NEA88140.1"/>
    <property type="molecule type" value="Genomic_DNA"/>
</dbReference>
<comment type="caution">
    <text evidence="4">The sequence shown here is derived from an EMBL/GenBank/DDBJ whole genome shotgun (WGS) entry which is preliminary data.</text>
</comment>
<reference evidence="4" key="1">
    <citation type="submission" date="2020-01" db="EMBL/GenBank/DDBJ databases">
        <title>Insect and environment-associated Actinomycetes.</title>
        <authorList>
            <person name="Currrie C."/>
            <person name="Chevrette M."/>
            <person name="Carlson C."/>
            <person name="Stubbendieck R."/>
            <person name="Wendt-Pienkowski E."/>
        </authorList>
    </citation>
    <scope>NUCLEOTIDE SEQUENCE</scope>
    <source>
        <strain evidence="4">SID14436</strain>
    </source>
</reference>
<feature type="transmembrane region" description="Helical" evidence="2">
    <location>
        <begin position="328"/>
        <end position="351"/>
    </location>
</feature>
<dbReference type="InterPro" id="IPR019692">
    <property type="entry name" value="CFP-6_PH"/>
</dbReference>
<feature type="transmembrane region" description="Helical" evidence="2">
    <location>
        <begin position="170"/>
        <end position="189"/>
    </location>
</feature>
<evidence type="ECO:0000259" key="3">
    <source>
        <dbReference type="Pfam" id="PF10756"/>
    </source>
</evidence>
<organism evidence="4">
    <name type="scientific">Streptomyces sp. SID14436</name>
    <dbReference type="NCBI Taxonomy" id="2706070"/>
    <lineage>
        <taxon>Bacteria</taxon>
        <taxon>Bacillati</taxon>
        <taxon>Actinomycetota</taxon>
        <taxon>Actinomycetes</taxon>
        <taxon>Kitasatosporales</taxon>
        <taxon>Streptomycetaceae</taxon>
        <taxon>Streptomyces</taxon>
    </lineage>
</organism>
<protein>
    <submittedName>
        <fullName evidence="4">PH domain-containing protein</fullName>
    </submittedName>
</protein>
<keyword evidence="2" id="KW-0472">Membrane</keyword>
<keyword evidence="2" id="KW-1133">Transmembrane helix</keyword>
<evidence type="ECO:0000313" key="4">
    <source>
        <dbReference type="EMBL" id="NEA88140.1"/>
    </source>
</evidence>
<evidence type="ECO:0000256" key="2">
    <source>
        <dbReference type="SAM" id="Phobius"/>
    </source>
</evidence>
<name>A0A6G3QY76_9ACTN</name>
<accession>A0A6G3QY76</accession>
<feature type="transmembrane region" description="Helical" evidence="2">
    <location>
        <begin position="296"/>
        <end position="316"/>
    </location>
</feature>
<dbReference type="AlphaFoldDB" id="A0A6G3QY76"/>
<gene>
    <name evidence="4" type="ORF">G3I53_19430</name>
</gene>